<gene>
    <name evidence="1" type="ORF">E8E12_000253</name>
</gene>
<sequence length="74" mass="8087">MELPYLLFKKLVTAFGWYPYDGEGRVIAADQIKDGVNLPSSIPPVVSNLDEVPLSIETVQAVFIRAQQTLGGLP</sequence>
<protein>
    <submittedName>
        <fullName evidence="1">Uncharacterized protein</fullName>
    </submittedName>
</protein>
<evidence type="ECO:0000313" key="1">
    <source>
        <dbReference type="EMBL" id="KAF3039475.1"/>
    </source>
</evidence>
<dbReference type="AlphaFoldDB" id="A0A9P5C0L3"/>
<dbReference type="Proteomes" id="UP000758155">
    <property type="component" value="Unassembled WGS sequence"/>
</dbReference>
<dbReference type="EMBL" id="SWKV01000030">
    <property type="protein sequence ID" value="KAF3039475.1"/>
    <property type="molecule type" value="Genomic_DNA"/>
</dbReference>
<reference evidence="1" key="1">
    <citation type="submission" date="2019-04" db="EMBL/GenBank/DDBJ databases">
        <title>Sequencing of skin fungus with MAO and IRED activity.</title>
        <authorList>
            <person name="Marsaioli A.J."/>
            <person name="Bonatto J.M.C."/>
            <person name="Reis Junior O."/>
        </authorList>
    </citation>
    <scope>NUCLEOTIDE SEQUENCE</scope>
    <source>
        <strain evidence="1">28M1</strain>
    </source>
</reference>
<feature type="non-terminal residue" evidence="1">
    <location>
        <position position="74"/>
    </location>
</feature>
<organism evidence="1 2">
    <name type="scientific">Didymella heteroderae</name>
    <dbReference type="NCBI Taxonomy" id="1769908"/>
    <lineage>
        <taxon>Eukaryota</taxon>
        <taxon>Fungi</taxon>
        <taxon>Dikarya</taxon>
        <taxon>Ascomycota</taxon>
        <taxon>Pezizomycotina</taxon>
        <taxon>Dothideomycetes</taxon>
        <taxon>Pleosporomycetidae</taxon>
        <taxon>Pleosporales</taxon>
        <taxon>Pleosporineae</taxon>
        <taxon>Didymellaceae</taxon>
        <taxon>Didymella</taxon>
    </lineage>
</organism>
<keyword evidence="2" id="KW-1185">Reference proteome</keyword>
<evidence type="ECO:0000313" key="2">
    <source>
        <dbReference type="Proteomes" id="UP000758155"/>
    </source>
</evidence>
<proteinExistence type="predicted"/>
<name>A0A9P5C0L3_9PLEO</name>
<accession>A0A9P5C0L3</accession>
<comment type="caution">
    <text evidence="1">The sequence shown here is derived from an EMBL/GenBank/DDBJ whole genome shotgun (WGS) entry which is preliminary data.</text>
</comment>